<dbReference type="EMBL" id="JAIWYP010000003">
    <property type="protein sequence ID" value="KAH3857854.1"/>
    <property type="molecule type" value="Genomic_DNA"/>
</dbReference>
<sequence>MPLFWTKRGASESDFNKNVDLTHESEDIKSQCKRLGRSDNFATTFEIYKVNAKAIDSYGGVARAPHDRPEDARDAESKLCKRHLSTKTCGQTNIYHNTSSLTYMIDSLNLPTLETRRNKFRLIKLYKNYPPHTHIISLFLSTTDPDSATAAVEVFKTRTPLWPSKKKKKNGNLMEKDMRGLPQSNWHFPEPVRDGTRAEES</sequence>
<reference evidence="2" key="2">
    <citation type="submission" date="2020-11" db="EMBL/GenBank/DDBJ databases">
        <authorList>
            <person name="McCartney M.A."/>
            <person name="Auch B."/>
            <person name="Kono T."/>
            <person name="Mallez S."/>
            <person name="Becker A."/>
            <person name="Gohl D.M."/>
            <person name="Silverstein K.A.T."/>
            <person name="Koren S."/>
            <person name="Bechman K.B."/>
            <person name="Herman A."/>
            <person name="Abrahante J.E."/>
            <person name="Garbe J."/>
        </authorList>
    </citation>
    <scope>NUCLEOTIDE SEQUENCE</scope>
    <source>
        <strain evidence="2">Duluth1</strain>
        <tissue evidence="2">Whole animal</tissue>
    </source>
</reference>
<gene>
    <name evidence="2" type="ORF">DPMN_100469</name>
</gene>
<feature type="region of interest" description="Disordered" evidence="1">
    <location>
        <begin position="163"/>
        <end position="201"/>
    </location>
</feature>
<name>A0A9D4LHD8_DREPO</name>
<proteinExistence type="predicted"/>
<reference evidence="2" key="1">
    <citation type="journal article" date="2019" name="bioRxiv">
        <title>The Genome of the Zebra Mussel, Dreissena polymorpha: A Resource for Invasive Species Research.</title>
        <authorList>
            <person name="McCartney M.A."/>
            <person name="Auch B."/>
            <person name="Kono T."/>
            <person name="Mallez S."/>
            <person name="Zhang Y."/>
            <person name="Obille A."/>
            <person name="Becker A."/>
            <person name="Abrahante J.E."/>
            <person name="Garbe J."/>
            <person name="Badalamenti J.P."/>
            <person name="Herman A."/>
            <person name="Mangelson H."/>
            <person name="Liachko I."/>
            <person name="Sullivan S."/>
            <person name="Sone E.D."/>
            <person name="Koren S."/>
            <person name="Silverstein K.A.T."/>
            <person name="Beckman K.B."/>
            <person name="Gohl D.M."/>
        </authorList>
    </citation>
    <scope>NUCLEOTIDE SEQUENCE</scope>
    <source>
        <strain evidence="2">Duluth1</strain>
        <tissue evidence="2">Whole animal</tissue>
    </source>
</reference>
<organism evidence="2 3">
    <name type="scientific">Dreissena polymorpha</name>
    <name type="common">Zebra mussel</name>
    <name type="synonym">Mytilus polymorpha</name>
    <dbReference type="NCBI Taxonomy" id="45954"/>
    <lineage>
        <taxon>Eukaryota</taxon>
        <taxon>Metazoa</taxon>
        <taxon>Spiralia</taxon>
        <taxon>Lophotrochozoa</taxon>
        <taxon>Mollusca</taxon>
        <taxon>Bivalvia</taxon>
        <taxon>Autobranchia</taxon>
        <taxon>Heteroconchia</taxon>
        <taxon>Euheterodonta</taxon>
        <taxon>Imparidentia</taxon>
        <taxon>Neoheterodontei</taxon>
        <taxon>Myida</taxon>
        <taxon>Dreissenoidea</taxon>
        <taxon>Dreissenidae</taxon>
        <taxon>Dreissena</taxon>
    </lineage>
</organism>
<protein>
    <submittedName>
        <fullName evidence="2">Uncharacterized protein</fullName>
    </submittedName>
</protein>
<keyword evidence="3" id="KW-1185">Reference proteome</keyword>
<comment type="caution">
    <text evidence="2">The sequence shown here is derived from an EMBL/GenBank/DDBJ whole genome shotgun (WGS) entry which is preliminary data.</text>
</comment>
<accession>A0A9D4LHD8</accession>
<evidence type="ECO:0000313" key="3">
    <source>
        <dbReference type="Proteomes" id="UP000828390"/>
    </source>
</evidence>
<dbReference type="Proteomes" id="UP000828390">
    <property type="component" value="Unassembled WGS sequence"/>
</dbReference>
<feature type="compositionally biased region" description="Basic and acidic residues" evidence="1">
    <location>
        <begin position="190"/>
        <end position="201"/>
    </location>
</feature>
<evidence type="ECO:0000256" key="1">
    <source>
        <dbReference type="SAM" id="MobiDB-lite"/>
    </source>
</evidence>
<evidence type="ECO:0000313" key="2">
    <source>
        <dbReference type="EMBL" id="KAH3857854.1"/>
    </source>
</evidence>
<dbReference type="AlphaFoldDB" id="A0A9D4LHD8"/>